<dbReference type="EMBL" id="SNZV01000002">
    <property type="protein sequence ID" value="TDS16202.1"/>
    <property type="molecule type" value="Genomic_DNA"/>
</dbReference>
<dbReference type="Proteomes" id="UP000294752">
    <property type="component" value="Unassembled WGS sequence"/>
</dbReference>
<feature type="domain" description="TonB-dependent receptor-like beta-barrel" evidence="6">
    <location>
        <begin position="450"/>
        <end position="877"/>
    </location>
</feature>
<evidence type="ECO:0000313" key="8">
    <source>
        <dbReference type="EMBL" id="TDS16202.1"/>
    </source>
</evidence>
<keyword evidence="9" id="KW-1185">Reference proteome</keyword>
<dbReference type="Pfam" id="PF07715">
    <property type="entry name" value="Plug"/>
    <property type="match status" value="1"/>
</dbReference>
<dbReference type="Pfam" id="PF13715">
    <property type="entry name" value="CarbopepD_reg_2"/>
    <property type="match status" value="1"/>
</dbReference>
<evidence type="ECO:0000313" key="9">
    <source>
        <dbReference type="Proteomes" id="UP000294752"/>
    </source>
</evidence>
<evidence type="ECO:0000256" key="4">
    <source>
        <dbReference type="RuleBase" id="RU003357"/>
    </source>
</evidence>
<dbReference type="AlphaFoldDB" id="A0A4R7D745"/>
<keyword evidence="4" id="KW-0798">TonB box</keyword>
<dbReference type="InterPro" id="IPR012910">
    <property type="entry name" value="Plug_dom"/>
</dbReference>
<dbReference type="Gene3D" id="2.170.130.10">
    <property type="entry name" value="TonB-dependent receptor, plug domain"/>
    <property type="match status" value="1"/>
</dbReference>
<keyword evidence="8" id="KW-0675">Receptor</keyword>
<comment type="similarity">
    <text evidence="4">Belongs to the TonB-dependent receptor family.</text>
</comment>
<evidence type="ECO:0000256" key="5">
    <source>
        <dbReference type="SAM" id="SignalP"/>
    </source>
</evidence>
<keyword evidence="2 4" id="KW-0472">Membrane</keyword>
<evidence type="ECO:0000256" key="2">
    <source>
        <dbReference type="ARBA" id="ARBA00023136"/>
    </source>
</evidence>
<dbReference type="InterPro" id="IPR037066">
    <property type="entry name" value="Plug_dom_sf"/>
</dbReference>
<dbReference type="PANTHER" id="PTHR40980:SF5">
    <property type="entry name" value="TONB-DEPENDENT RECEPTOR"/>
    <property type="match status" value="1"/>
</dbReference>
<evidence type="ECO:0000256" key="1">
    <source>
        <dbReference type="ARBA" id="ARBA00004442"/>
    </source>
</evidence>
<protein>
    <submittedName>
        <fullName evidence="8">TonB-dependent receptor</fullName>
    </submittedName>
</protein>
<name>A0A4R7D745_9SPHI</name>
<dbReference type="InterPro" id="IPR000531">
    <property type="entry name" value="Beta-barrel_TonB"/>
</dbReference>
<feature type="domain" description="TonB-dependent receptor plug" evidence="7">
    <location>
        <begin position="140"/>
        <end position="234"/>
    </location>
</feature>
<dbReference type="Gene3D" id="2.40.170.20">
    <property type="entry name" value="TonB-dependent receptor, beta-barrel domain"/>
    <property type="match status" value="1"/>
</dbReference>
<evidence type="ECO:0000256" key="3">
    <source>
        <dbReference type="ARBA" id="ARBA00023237"/>
    </source>
</evidence>
<dbReference type="InterPro" id="IPR036942">
    <property type="entry name" value="Beta-barrel_TonB_sf"/>
</dbReference>
<keyword evidence="5" id="KW-0732">Signal</keyword>
<dbReference type="Pfam" id="PF00593">
    <property type="entry name" value="TonB_dep_Rec_b-barrel"/>
    <property type="match status" value="1"/>
</dbReference>
<dbReference type="GO" id="GO:0009279">
    <property type="term" value="C:cell outer membrane"/>
    <property type="evidence" value="ECO:0007669"/>
    <property type="project" value="UniProtKB-SubCell"/>
</dbReference>
<dbReference type="OrthoDB" id="9768470at2"/>
<dbReference type="SUPFAM" id="SSF56935">
    <property type="entry name" value="Porins"/>
    <property type="match status" value="1"/>
</dbReference>
<sequence>MNKFAYHAALIISLLTIHVSMVRAQQFGVKGKVLDLETYQPIPGVSIKIANSNLATSTDESGEFSIALPSKGGEYTLVSTFVGYNADSTKFNLQTNSWEFIPVSLVNASSTLDEVVITRRRERASEIALLDERRLSNLMVEKVGSQELARKGVGDAASAMAKMSGVSKIDGSNQVYVRGLGDRYNSTSYNGLPIPSNNPERKNINLDIFSTDIVDFIAIDKVYNSYMSGDFAGGNVDIAAKDYSGKGLLEISLGSSVNTNVANKWGNFNLQQGPNRTGFVNYGVPNDPLGGYNFNNSLNPVSVAPIPANFGILGGKSINFRNGGRLSFFAVLNYNSDFNYREGVNRSVAAGGERLKDFNQTRFGFSTNSTAMFNVNYMINPNHKITYNELVINSSDQFRDTYSGFIRDLAENGTGIIQRGTFIQNKLFVQQLLGNHQFTEKIGIDWGASYNNVLSSIPDRTQNITRHDDNLNFRAIAQNQPTDNHRYYQDLTENELAFNLVGNYKLGDPDNSRGKLSIGYNGKIKRREFEDIQFNLRVSATGLEQQVDPNNLDAFFNRENYANEYFGVEGFVQDFPQVYTGRQNIHAAFANVDYRLTDKLTGIVGFRYENIMQSIFYRTNLDRSGTTNTFNRNGLLPNLMLKYEVSDKQNLRLGASKTYTLPQFKERAYFIYEDVTEIKIGNPDLYPSEDYNLDLKWEMFPKSGELLSVTAFGKYIKDPINEVTLASSTNDISFLNTGDYGTVYGAEIEIKKDILSFENGDKLSVGANAAYMKTNQDLSAEKVRNETNFNLNLTYDNASFTGASDFLANADVSYMKKWNAESDLMATVVYNHFSDRLYALGTEGKGNQVDKGVGTLDFILKYKLNRRFGIDVTARNLLDPTYERVQENQNAPVTILSYQKGVRFALGLKYNIF</sequence>
<dbReference type="SUPFAM" id="SSF49464">
    <property type="entry name" value="Carboxypeptidase regulatory domain-like"/>
    <property type="match status" value="1"/>
</dbReference>
<feature type="chain" id="PRO_5020961810" evidence="5">
    <location>
        <begin position="25"/>
        <end position="913"/>
    </location>
</feature>
<gene>
    <name evidence="8" type="ORF">B0I21_102528</name>
</gene>
<evidence type="ECO:0000259" key="7">
    <source>
        <dbReference type="Pfam" id="PF07715"/>
    </source>
</evidence>
<comment type="caution">
    <text evidence="8">The sequence shown here is derived from an EMBL/GenBank/DDBJ whole genome shotgun (WGS) entry which is preliminary data.</text>
</comment>
<proteinExistence type="inferred from homology"/>
<comment type="subcellular location">
    <subcellularLocation>
        <location evidence="1 4">Cell outer membrane</location>
    </subcellularLocation>
</comment>
<dbReference type="InterPro" id="IPR008969">
    <property type="entry name" value="CarboxyPept-like_regulatory"/>
</dbReference>
<dbReference type="RefSeq" id="WP_133639458.1">
    <property type="nucleotide sequence ID" value="NZ_SNZV01000002.1"/>
</dbReference>
<evidence type="ECO:0000259" key="6">
    <source>
        <dbReference type="Pfam" id="PF00593"/>
    </source>
</evidence>
<feature type="signal peptide" evidence="5">
    <location>
        <begin position="1"/>
        <end position="24"/>
    </location>
</feature>
<keyword evidence="3" id="KW-0998">Cell outer membrane</keyword>
<dbReference type="PANTHER" id="PTHR40980">
    <property type="entry name" value="PLUG DOMAIN-CONTAINING PROTEIN"/>
    <property type="match status" value="1"/>
</dbReference>
<accession>A0A4R7D745</accession>
<organism evidence="8 9">
    <name type="scientific">Sphingobacterium paludis</name>
    <dbReference type="NCBI Taxonomy" id="1476465"/>
    <lineage>
        <taxon>Bacteria</taxon>
        <taxon>Pseudomonadati</taxon>
        <taxon>Bacteroidota</taxon>
        <taxon>Sphingobacteriia</taxon>
        <taxon>Sphingobacteriales</taxon>
        <taxon>Sphingobacteriaceae</taxon>
        <taxon>Sphingobacterium</taxon>
    </lineage>
</organism>
<reference evidence="8 9" key="1">
    <citation type="submission" date="2019-03" db="EMBL/GenBank/DDBJ databases">
        <title>Genomic Encyclopedia of Type Strains, Phase III (KMG-III): the genomes of soil and plant-associated and newly described type strains.</title>
        <authorList>
            <person name="Whitman W."/>
        </authorList>
    </citation>
    <scope>NUCLEOTIDE SEQUENCE [LARGE SCALE GENOMIC DNA]</scope>
    <source>
        <strain evidence="8 9">CGMCC 1.12801</strain>
    </source>
</reference>
<dbReference type="Gene3D" id="2.60.40.1120">
    <property type="entry name" value="Carboxypeptidase-like, regulatory domain"/>
    <property type="match status" value="1"/>
</dbReference>